<gene>
    <name evidence="2" type="ORF">LzC2_39350</name>
</gene>
<comment type="caution">
    <text evidence="2">The sequence shown here is derived from an EMBL/GenBank/DDBJ whole genome shotgun (WGS) entry which is preliminary data.</text>
</comment>
<evidence type="ECO:0000313" key="3">
    <source>
        <dbReference type="Proteomes" id="UP000609651"/>
    </source>
</evidence>
<reference evidence="2 3" key="1">
    <citation type="journal article" date="2020" name="Syst. Appl. Microbiol.">
        <title>Alienimonas chondri sp. nov., a novel planctomycete isolated from the biofilm of the red alga Chondrus crispus.</title>
        <authorList>
            <person name="Vitorino I."/>
            <person name="Albuquerque L."/>
            <person name="Wiegand S."/>
            <person name="Kallscheuer N."/>
            <person name="da Costa M.S."/>
            <person name="Lobo-da-Cunha A."/>
            <person name="Jogler C."/>
            <person name="Lage O.M."/>
        </authorList>
    </citation>
    <scope>NUCLEOTIDE SEQUENCE [LARGE SCALE GENOMIC DNA]</scope>
    <source>
        <strain evidence="2 3">LzC2</strain>
    </source>
</reference>
<protein>
    <recommendedName>
        <fullName evidence="4">DUF304 domain-containing protein</fullName>
    </recommendedName>
</protein>
<feature type="transmembrane region" description="Helical" evidence="1">
    <location>
        <begin position="157"/>
        <end position="175"/>
    </location>
</feature>
<sequence>MHTPDGDRLAKRLRGTALVPRRDRGFLMLRVVSSSRSAALMAERLLRCAGCGARVVPHDEHGVEFRCPACGAVAVATDRETPVRIGRRGDLRRLHGVDLAKFTIDVDGPRLLVSWRWNRFVGAAWLVIAALVGGAALFLFSMPLLRGEELSGQDERSLIGFVLAGPALLALYGGLSRTLNRTEIAVHEGTIRVWHGPIPGRRSRRVTLAELDELKVWRKVYNDGDGGRQRVAYELHAVRTNGRWVRLIAGETKQDTPEAVKRLLDAHLAHLDGDVRPDGAAPVPRSPARVASAEPAKVLPAITLKCPRCGGTLDPPPERAEMTCRFCSAKVTIPPAVQRSLELRPARVHDRARFRATFAARKENGAMIFSAPWPREIGTFLLIVAAAAGAITALGVVVFYWAGFDLFWMVQTVAAAGGTAWAGYVGLCYRWNRTTVTVTRETFRVVHGPLPWAWPAEVPTARVTQLVVRKEIVFRGWHGEVYWTLLALAEHGANLTLFGQIRDREALETLEHLVERRLGIRDQAVRG</sequence>
<keyword evidence="1" id="KW-0472">Membrane</keyword>
<feature type="transmembrane region" description="Helical" evidence="1">
    <location>
        <begin position="120"/>
        <end position="145"/>
    </location>
</feature>
<keyword evidence="1" id="KW-0812">Transmembrane</keyword>
<evidence type="ECO:0008006" key="4">
    <source>
        <dbReference type="Google" id="ProtNLM"/>
    </source>
</evidence>
<dbReference type="EMBL" id="WTPX01000212">
    <property type="protein sequence ID" value="NNJ27826.1"/>
    <property type="molecule type" value="Genomic_DNA"/>
</dbReference>
<dbReference type="Proteomes" id="UP000609651">
    <property type="component" value="Unassembled WGS sequence"/>
</dbReference>
<dbReference type="RefSeq" id="WP_171189732.1">
    <property type="nucleotide sequence ID" value="NZ_WTPX01000212.1"/>
</dbReference>
<accession>A0ABX1VN05</accession>
<proteinExistence type="predicted"/>
<feature type="transmembrane region" description="Helical" evidence="1">
    <location>
        <begin position="408"/>
        <end position="427"/>
    </location>
</feature>
<evidence type="ECO:0000256" key="1">
    <source>
        <dbReference type="SAM" id="Phobius"/>
    </source>
</evidence>
<organism evidence="2 3">
    <name type="scientific">Alienimonas chondri</name>
    <dbReference type="NCBI Taxonomy" id="2681879"/>
    <lineage>
        <taxon>Bacteria</taxon>
        <taxon>Pseudomonadati</taxon>
        <taxon>Planctomycetota</taxon>
        <taxon>Planctomycetia</taxon>
        <taxon>Planctomycetales</taxon>
        <taxon>Planctomycetaceae</taxon>
        <taxon>Alienimonas</taxon>
    </lineage>
</organism>
<keyword evidence="1" id="KW-1133">Transmembrane helix</keyword>
<feature type="transmembrane region" description="Helical" evidence="1">
    <location>
        <begin position="377"/>
        <end position="402"/>
    </location>
</feature>
<evidence type="ECO:0000313" key="2">
    <source>
        <dbReference type="EMBL" id="NNJ27826.1"/>
    </source>
</evidence>
<keyword evidence="3" id="KW-1185">Reference proteome</keyword>
<name>A0ABX1VN05_9PLAN</name>